<feature type="transmembrane region" description="Helical" evidence="5">
    <location>
        <begin position="435"/>
        <end position="458"/>
    </location>
</feature>
<evidence type="ECO:0000256" key="3">
    <source>
        <dbReference type="ARBA" id="ARBA00022989"/>
    </source>
</evidence>
<feature type="transmembrane region" description="Helical" evidence="5">
    <location>
        <begin position="407"/>
        <end position="429"/>
    </location>
</feature>
<feature type="transmembrane region" description="Helical" evidence="5">
    <location>
        <begin position="20"/>
        <end position="43"/>
    </location>
</feature>
<dbReference type="AlphaFoldDB" id="A0AAW1WWE7"/>
<organism evidence="6 7">
    <name type="scientific">Rubus argutus</name>
    <name type="common">Southern blackberry</name>
    <dbReference type="NCBI Taxonomy" id="59490"/>
    <lineage>
        <taxon>Eukaryota</taxon>
        <taxon>Viridiplantae</taxon>
        <taxon>Streptophyta</taxon>
        <taxon>Embryophyta</taxon>
        <taxon>Tracheophyta</taxon>
        <taxon>Spermatophyta</taxon>
        <taxon>Magnoliopsida</taxon>
        <taxon>eudicotyledons</taxon>
        <taxon>Gunneridae</taxon>
        <taxon>Pentapetalae</taxon>
        <taxon>rosids</taxon>
        <taxon>fabids</taxon>
        <taxon>Rosales</taxon>
        <taxon>Rosaceae</taxon>
        <taxon>Rosoideae</taxon>
        <taxon>Rosoideae incertae sedis</taxon>
        <taxon>Rubus</taxon>
    </lineage>
</organism>
<comment type="caution">
    <text evidence="6">The sequence shown here is derived from an EMBL/GenBank/DDBJ whole genome shotgun (WGS) entry which is preliminary data.</text>
</comment>
<dbReference type="Proteomes" id="UP001457282">
    <property type="component" value="Unassembled WGS sequence"/>
</dbReference>
<dbReference type="EMBL" id="JBEDUW010000005">
    <property type="protein sequence ID" value="KAK9927973.1"/>
    <property type="molecule type" value="Genomic_DNA"/>
</dbReference>
<name>A0AAW1WWE7_RUBAR</name>
<keyword evidence="4 5" id="KW-0472">Membrane</keyword>
<feature type="transmembrane region" description="Helical" evidence="5">
    <location>
        <begin position="210"/>
        <end position="229"/>
    </location>
</feature>
<dbReference type="GO" id="GO:0006506">
    <property type="term" value="P:GPI anchor biosynthetic process"/>
    <property type="evidence" value="ECO:0007669"/>
    <property type="project" value="InterPro"/>
</dbReference>
<evidence type="ECO:0000256" key="1">
    <source>
        <dbReference type="ARBA" id="ARBA00004141"/>
    </source>
</evidence>
<comment type="subcellular location">
    <subcellularLocation>
        <location evidence="1">Membrane</location>
        <topology evidence="1">Multi-pass membrane protein</topology>
    </subcellularLocation>
</comment>
<evidence type="ECO:0000313" key="6">
    <source>
        <dbReference type="EMBL" id="KAK9927973.1"/>
    </source>
</evidence>
<gene>
    <name evidence="6" type="ORF">M0R45_025131</name>
</gene>
<sequence>MDSLPNSFNPNKRLKEEFVSNLTGSSMLEIAALATIIPILILLRRSIGFNRAADAILKKNDDAIVGSKSWQAYMATLMLDFLFIMVPIVLVYTVLAEWMYISATLLILLLLFSIAARSFGFCSTLEEEPNSLRTSISSFRVGTMIITCICILAIDFTIFPRRYAKTETYGTGWMDLGVGSFVIANSLVSRQARNLSWMKLKTAIQSTSPLIILGFVRLLSTAGVDYQVHAAEYGVHWNFFFTLAAISFLTSIINVPAQYSGILGSLILVGYQACLMHGLNIYLLSNERGSDIISQNKEGFFSIFGYWGMYLIGVQLGNFLFFSNHSSATMRSNKWARTRASILSLLFWLLTVVIDSHVERVSRRMCNLAYVTLVLAVNLQVLALFLLSDCLPGSKTTVLEEAYNRNLLATFLVANLLTGLVNLLVDTLFASSVKALSVMIAYAFMLSFIPGLLDFCGIRLKFW</sequence>
<dbReference type="InterPro" id="IPR009447">
    <property type="entry name" value="PIGW/GWT1"/>
</dbReference>
<feature type="transmembrane region" description="Helical" evidence="5">
    <location>
        <begin position="262"/>
        <end position="283"/>
    </location>
</feature>
<reference evidence="6 7" key="1">
    <citation type="journal article" date="2023" name="G3 (Bethesda)">
        <title>A chromosome-length genome assembly and annotation of blackberry (Rubus argutus, cv. 'Hillquist').</title>
        <authorList>
            <person name="Bruna T."/>
            <person name="Aryal R."/>
            <person name="Dudchenko O."/>
            <person name="Sargent D.J."/>
            <person name="Mead D."/>
            <person name="Buti M."/>
            <person name="Cavallini A."/>
            <person name="Hytonen T."/>
            <person name="Andres J."/>
            <person name="Pham M."/>
            <person name="Weisz D."/>
            <person name="Mascagni F."/>
            <person name="Usai G."/>
            <person name="Natali L."/>
            <person name="Bassil N."/>
            <person name="Fernandez G.E."/>
            <person name="Lomsadze A."/>
            <person name="Armour M."/>
            <person name="Olukolu B."/>
            <person name="Poorten T."/>
            <person name="Britton C."/>
            <person name="Davik J."/>
            <person name="Ashrafi H."/>
            <person name="Aiden E.L."/>
            <person name="Borodovsky M."/>
            <person name="Worthington M."/>
        </authorList>
    </citation>
    <scope>NUCLEOTIDE SEQUENCE [LARGE SCALE GENOMIC DNA]</scope>
    <source>
        <strain evidence="6">PI 553951</strain>
    </source>
</reference>
<dbReference type="Pfam" id="PF06423">
    <property type="entry name" value="GWT1"/>
    <property type="match status" value="1"/>
</dbReference>
<accession>A0AAW1WWE7</accession>
<keyword evidence="7" id="KW-1185">Reference proteome</keyword>
<evidence type="ECO:0008006" key="8">
    <source>
        <dbReference type="Google" id="ProtNLM"/>
    </source>
</evidence>
<evidence type="ECO:0000256" key="4">
    <source>
        <dbReference type="ARBA" id="ARBA00023136"/>
    </source>
</evidence>
<feature type="transmembrane region" description="Helical" evidence="5">
    <location>
        <begin position="98"/>
        <end position="120"/>
    </location>
</feature>
<keyword evidence="2 5" id="KW-0812">Transmembrane</keyword>
<dbReference type="PANTHER" id="PTHR20661">
    <property type="entry name" value="PHOSPHATIDYLINOSITOL-GLYCAN BIOSYNTHESIS CLASS W PROTEIN"/>
    <property type="match status" value="1"/>
</dbReference>
<feature type="transmembrane region" description="Helical" evidence="5">
    <location>
        <begin position="235"/>
        <end position="255"/>
    </location>
</feature>
<proteinExistence type="predicted"/>
<dbReference type="PANTHER" id="PTHR20661:SF0">
    <property type="entry name" value="PHOSPHATIDYLINOSITOL-GLYCAN BIOSYNTHESIS CLASS W PROTEIN"/>
    <property type="match status" value="1"/>
</dbReference>
<keyword evidence="3 5" id="KW-1133">Transmembrane helix</keyword>
<feature type="transmembrane region" description="Helical" evidence="5">
    <location>
        <begin position="141"/>
        <end position="159"/>
    </location>
</feature>
<dbReference type="GO" id="GO:0032216">
    <property type="term" value="F:glucosaminyl-phosphatidylinositol O-acyltransferase activity"/>
    <property type="evidence" value="ECO:0007669"/>
    <property type="project" value="TreeGrafter"/>
</dbReference>
<evidence type="ECO:0000256" key="5">
    <source>
        <dbReference type="SAM" id="Phobius"/>
    </source>
</evidence>
<dbReference type="PIRSF" id="PIRSF017321">
    <property type="entry name" value="GWT1"/>
    <property type="match status" value="1"/>
</dbReference>
<feature type="transmembrane region" description="Helical" evidence="5">
    <location>
        <begin position="303"/>
        <end position="323"/>
    </location>
</feature>
<feature type="transmembrane region" description="Helical" evidence="5">
    <location>
        <begin position="335"/>
        <end position="356"/>
    </location>
</feature>
<dbReference type="GO" id="GO:0016020">
    <property type="term" value="C:membrane"/>
    <property type="evidence" value="ECO:0007669"/>
    <property type="project" value="UniProtKB-SubCell"/>
</dbReference>
<dbReference type="GO" id="GO:0005783">
    <property type="term" value="C:endoplasmic reticulum"/>
    <property type="evidence" value="ECO:0007669"/>
    <property type="project" value="TreeGrafter"/>
</dbReference>
<feature type="transmembrane region" description="Helical" evidence="5">
    <location>
        <begin position="72"/>
        <end position="92"/>
    </location>
</feature>
<evidence type="ECO:0000313" key="7">
    <source>
        <dbReference type="Proteomes" id="UP001457282"/>
    </source>
</evidence>
<feature type="transmembrane region" description="Helical" evidence="5">
    <location>
        <begin position="368"/>
        <end position="387"/>
    </location>
</feature>
<dbReference type="GO" id="GO:0072659">
    <property type="term" value="P:protein localization to plasma membrane"/>
    <property type="evidence" value="ECO:0007669"/>
    <property type="project" value="TreeGrafter"/>
</dbReference>
<evidence type="ECO:0000256" key="2">
    <source>
        <dbReference type="ARBA" id="ARBA00022692"/>
    </source>
</evidence>
<protein>
    <recommendedName>
        <fullName evidence="8">GPI-anchored wall transfer protein</fullName>
    </recommendedName>
</protein>